<comment type="cofactor">
    <cofactor evidence="1">
        <name>Mg(2+)</name>
        <dbReference type="ChEBI" id="CHEBI:18420"/>
    </cofactor>
</comment>
<keyword evidence="8" id="KW-1185">Reference proteome</keyword>
<dbReference type="SFLD" id="SFLDG01211">
    <property type="entry name" value="Competence_Regulatory_Protein"/>
    <property type="match status" value="1"/>
</dbReference>
<dbReference type="SUPFAM" id="SSF48576">
    <property type="entry name" value="Terpenoid synthases"/>
    <property type="match status" value="1"/>
</dbReference>
<evidence type="ECO:0000256" key="6">
    <source>
        <dbReference type="RuleBase" id="RU004466"/>
    </source>
</evidence>
<accession>A0ABW0TGI4</accession>
<dbReference type="CDD" id="cd00867">
    <property type="entry name" value="Trans_IPPS"/>
    <property type="match status" value="1"/>
</dbReference>
<gene>
    <name evidence="7" type="ORF">ACFPRA_03800</name>
</gene>
<dbReference type="Proteomes" id="UP001596109">
    <property type="component" value="Unassembled WGS sequence"/>
</dbReference>
<dbReference type="InterPro" id="IPR000092">
    <property type="entry name" value="Polyprenyl_synt"/>
</dbReference>
<evidence type="ECO:0000313" key="8">
    <source>
        <dbReference type="Proteomes" id="UP001596109"/>
    </source>
</evidence>
<dbReference type="EMBL" id="JBHSNO010000003">
    <property type="protein sequence ID" value="MFC5588015.1"/>
    <property type="molecule type" value="Genomic_DNA"/>
</dbReference>
<name>A0ABW0TGI4_9BACL</name>
<dbReference type="Gene3D" id="1.10.600.10">
    <property type="entry name" value="Farnesyl Diphosphate Synthase"/>
    <property type="match status" value="1"/>
</dbReference>
<evidence type="ECO:0000256" key="4">
    <source>
        <dbReference type="ARBA" id="ARBA00022723"/>
    </source>
</evidence>
<keyword evidence="5" id="KW-0460">Magnesium</keyword>
<comment type="caution">
    <text evidence="7">The sequence shown here is derived from an EMBL/GenBank/DDBJ whole genome shotgun (WGS) entry which is preliminary data.</text>
</comment>
<dbReference type="SFLD" id="SFLDS00005">
    <property type="entry name" value="Isoprenoid_Synthase_Type_I"/>
    <property type="match status" value="1"/>
</dbReference>
<organism evidence="7 8">
    <name type="scientific">Sporosarcina soli</name>
    <dbReference type="NCBI Taxonomy" id="334736"/>
    <lineage>
        <taxon>Bacteria</taxon>
        <taxon>Bacillati</taxon>
        <taxon>Bacillota</taxon>
        <taxon>Bacilli</taxon>
        <taxon>Bacillales</taxon>
        <taxon>Caryophanaceae</taxon>
        <taxon>Sporosarcina</taxon>
    </lineage>
</organism>
<keyword evidence="4" id="KW-0479">Metal-binding</keyword>
<comment type="similarity">
    <text evidence="2 6">Belongs to the FPP/GGPP synthase family.</text>
</comment>
<protein>
    <submittedName>
        <fullName evidence="7">Polyprenyl synthetase family protein</fullName>
    </submittedName>
</protein>
<evidence type="ECO:0000256" key="2">
    <source>
        <dbReference type="ARBA" id="ARBA00006706"/>
    </source>
</evidence>
<dbReference type="InterPro" id="IPR033965">
    <property type="entry name" value="ComQ"/>
</dbReference>
<evidence type="ECO:0000256" key="5">
    <source>
        <dbReference type="ARBA" id="ARBA00022842"/>
    </source>
</evidence>
<sequence>MKTPKSVLIRKSIEQAVHTQVNQQQLKEQLLGYVGYHAEQGLPFGELLVLHYNQFNGIATEEIYAVAAAVEALILSFDMLDDFEDEDCTDKPWSIQTNLALNSTTALLFLSVDAIRATDFPNKDQAIAILIHYSLRSINGQHRDLLNNSRNEKDYIEMTIEKSGSLTALACLIGAVLATDDYPKEIAIYSELIGLVGQISNDLKDVTTWNEKNDLLNKKYTLPIIYLLNHPDEELQLIRDYYHDQLSVDEIIHNRELISRKLVETGAITYTEVIKKMHQNRALNEVKKLTIDQHYMDRLIEYIQ</sequence>
<dbReference type="PANTHER" id="PTHR12001:SF69">
    <property type="entry name" value="ALL TRANS-POLYPRENYL-DIPHOSPHATE SYNTHASE PDSS1"/>
    <property type="match status" value="1"/>
</dbReference>
<dbReference type="PANTHER" id="PTHR12001">
    <property type="entry name" value="GERANYLGERANYL PYROPHOSPHATE SYNTHASE"/>
    <property type="match status" value="1"/>
</dbReference>
<keyword evidence="3 6" id="KW-0808">Transferase</keyword>
<dbReference type="RefSeq" id="WP_381430939.1">
    <property type="nucleotide sequence ID" value="NZ_JBHSNO010000003.1"/>
</dbReference>
<evidence type="ECO:0000256" key="3">
    <source>
        <dbReference type="ARBA" id="ARBA00022679"/>
    </source>
</evidence>
<proteinExistence type="inferred from homology"/>
<evidence type="ECO:0000313" key="7">
    <source>
        <dbReference type="EMBL" id="MFC5588015.1"/>
    </source>
</evidence>
<dbReference type="Pfam" id="PF00348">
    <property type="entry name" value="polyprenyl_synt"/>
    <property type="match status" value="1"/>
</dbReference>
<reference evidence="8" key="1">
    <citation type="journal article" date="2019" name="Int. J. Syst. Evol. Microbiol.">
        <title>The Global Catalogue of Microorganisms (GCM) 10K type strain sequencing project: providing services to taxonomists for standard genome sequencing and annotation.</title>
        <authorList>
            <consortium name="The Broad Institute Genomics Platform"/>
            <consortium name="The Broad Institute Genome Sequencing Center for Infectious Disease"/>
            <person name="Wu L."/>
            <person name="Ma J."/>
        </authorList>
    </citation>
    <scope>NUCLEOTIDE SEQUENCE [LARGE SCALE GENOMIC DNA]</scope>
    <source>
        <strain evidence="8">CGMCC 4.1434</strain>
    </source>
</reference>
<dbReference type="InterPro" id="IPR008949">
    <property type="entry name" value="Isoprenoid_synthase_dom_sf"/>
</dbReference>
<evidence type="ECO:0000256" key="1">
    <source>
        <dbReference type="ARBA" id="ARBA00001946"/>
    </source>
</evidence>